<evidence type="ECO:0000313" key="2">
    <source>
        <dbReference type="Proteomes" id="UP001303160"/>
    </source>
</evidence>
<dbReference type="AlphaFoldDB" id="A0AAN7ATC8"/>
<sequence length="244" mass="28088">MLPPTPPRTPSPPLPPFTGPLECLAPPPSPQRWRWRCHNCGARYRIATTRRCLGCSHYFCTTLTSPVMKPKHSPKRPKQLYKKRGSQTCASTFDYNGWARYNSWRRLALLSSPSSSSPSSSCSKSTKLDESYATFHPTPLSFFSAASDDDDDSEFYQKVQWTPIKTPIHRRRVVLAKERLYVEKKHNCFLHCDYPSECRHMLFEAYEQGRVKFVQDEENGCRWEIVDSGPEPEGEEVDSEMALF</sequence>
<evidence type="ECO:0000313" key="1">
    <source>
        <dbReference type="EMBL" id="KAK4198653.1"/>
    </source>
</evidence>
<name>A0AAN7ATC8_9PEZI</name>
<comment type="caution">
    <text evidence="1">The sequence shown here is derived from an EMBL/GenBank/DDBJ whole genome shotgun (WGS) entry which is preliminary data.</text>
</comment>
<keyword evidence="2" id="KW-1185">Reference proteome</keyword>
<protein>
    <submittedName>
        <fullName evidence="1">Uncharacterized protein</fullName>
    </submittedName>
</protein>
<organism evidence="1 2">
    <name type="scientific">Triangularia verruculosa</name>
    <dbReference type="NCBI Taxonomy" id="2587418"/>
    <lineage>
        <taxon>Eukaryota</taxon>
        <taxon>Fungi</taxon>
        <taxon>Dikarya</taxon>
        <taxon>Ascomycota</taxon>
        <taxon>Pezizomycotina</taxon>
        <taxon>Sordariomycetes</taxon>
        <taxon>Sordariomycetidae</taxon>
        <taxon>Sordariales</taxon>
        <taxon>Podosporaceae</taxon>
        <taxon>Triangularia</taxon>
    </lineage>
</organism>
<reference evidence="1" key="2">
    <citation type="submission" date="2023-05" db="EMBL/GenBank/DDBJ databases">
        <authorList>
            <consortium name="Lawrence Berkeley National Laboratory"/>
            <person name="Steindorff A."/>
            <person name="Hensen N."/>
            <person name="Bonometti L."/>
            <person name="Westerberg I."/>
            <person name="Brannstrom I.O."/>
            <person name="Guillou S."/>
            <person name="Cros-Aarteil S."/>
            <person name="Calhoun S."/>
            <person name="Haridas S."/>
            <person name="Kuo A."/>
            <person name="Mondo S."/>
            <person name="Pangilinan J."/>
            <person name="Riley R."/>
            <person name="Labutti K."/>
            <person name="Andreopoulos B."/>
            <person name="Lipzen A."/>
            <person name="Chen C."/>
            <person name="Yanf M."/>
            <person name="Daum C."/>
            <person name="Ng V."/>
            <person name="Clum A."/>
            <person name="Ohm R."/>
            <person name="Martin F."/>
            <person name="Silar P."/>
            <person name="Natvig D."/>
            <person name="Lalanne C."/>
            <person name="Gautier V."/>
            <person name="Ament-Velasquez S.L."/>
            <person name="Kruys A."/>
            <person name="Hutchinson M.I."/>
            <person name="Powell A.J."/>
            <person name="Barry K."/>
            <person name="Miller A.N."/>
            <person name="Grigoriev I.V."/>
            <person name="Debuchy R."/>
            <person name="Gladieux P."/>
            <person name="Thoren M.H."/>
            <person name="Johannesson H."/>
        </authorList>
    </citation>
    <scope>NUCLEOTIDE SEQUENCE</scope>
    <source>
        <strain evidence="1">CBS 315.58</strain>
    </source>
</reference>
<accession>A0AAN7ATC8</accession>
<gene>
    <name evidence="1" type="ORF">QBC40DRAFT_178238</name>
</gene>
<dbReference type="Proteomes" id="UP001303160">
    <property type="component" value="Unassembled WGS sequence"/>
</dbReference>
<reference evidence="1" key="1">
    <citation type="journal article" date="2023" name="Mol. Phylogenet. Evol.">
        <title>Genome-scale phylogeny and comparative genomics of the fungal order Sordariales.</title>
        <authorList>
            <person name="Hensen N."/>
            <person name="Bonometti L."/>
            <person name="Westerberg I."/>
            <person name="Brannstrom I.O."/>
            <person name="Guillou S."/>
            <person name="Cros-Aarteil S."/>
            <person name="Calhoun S."/>
            <person name="Haridas S."/>
            <person name="Kuo A."/>
            <person name="Mondo S."/>
            <person name="Pangilinan J."/>
            <person name="Riley R."/>
            <person name="LaButti K."/>
            <person name="Andreopoulos B."/>
            <person name="Lipzen A."/>
            <person name="Chen C."/>
            <person name="Yan M."/>
            <person name="Daum C."/>
            <person name="Ng V."/>
            <person name="Clum A."/>
            <person name="Steindorff A."/>
            <person name="Ohm R.A."/>
            <person name="Martin F."/>
            <person name="Silar P."/>
            <person name="Natvig D.O."/>
            <person name="Lalanne C."/>
            <person name="Gautier V."/>
            <person name="Ament-Velasquez S.L."/>
            <person name="Kruys A."/>
            <person name="Hutchinson M.I."/>
            <person name="Powell A.J."/>
            <person name="Barry K."/>
            <person name="Miller A.N."/>
            <person name="Grigoriev I.V."/>
            <person name="Debuchy R."/>
            <person name="Gladieux P."/>
            <person name="Hiltunen Thoren M."/>
            <person name="Johannesson H."/>
        </authorList>
    </citation>
    <scope>NUCLEOTIDE SEQUENCE</scope>
    <source>
        <strain evidence="1">CBS 315.58</strain>
    </source>
</reference>
<dbReference type="EMBL" id="MU863942">
    <property type="protein sequence ID" value="KAK4198653.1"/>
    <property type="molecule type" value="Genomic_DNA"/>
</dbReference>
<proteinExistence type="predicted"/>